<evidence type="ECO:0000256" key="5">
    <source>
        <dbReference type="ARBA" id="ARBA00023136"/>
    </source>
</evidence>
<dbReference type="Gene3D" id="3.90.1310.10">
    <property type="entry name" value="Penicillin-binding protein 2a (Domain 2)"/>
    <property type="match status" value="1"/>
</dbReference>
<dbReference type="SUPFAM" id="SSF56601">
    <property type="entry name" value="beta-lactamase/transpeptidase-like"/>
    <property type="match status" value="1"/>
</dbReference>
<comment type="catalytic activity">
    <reaction evidence="6">
        <text>Preferential cleavage: (Ac)2-L-Lys-D-Ala-|-D-Ala. Also transpeptidation of peptidyl-alanyl moieties that are N-acyl substituents of D-alanine.</text>
        <dbReference type="EC" id="3.4.16.4"/>
    </reaction>
</comment>
<dbReference type="Gene3D" id="3.30.10.20">
    <property type="match status" value="1"/>
</dbReference>
<dbReference type="EMBL" id="CAKJTI010000001">
    <property type="protein sequence ID" value="CAG9611076.1"/>
    <property type="molecule type" value="Genomic_DNA"/>
</dbReference>
<dbReference type="SUPFAM" id="SSF56519">
    <property type="entry name" value="Penicillin binding protein dimerisation domain"/>
    <property type="match status" value="1"/>
</dbReference>
<dbReference type="InterPro" id="IPR005543">
    <property type="entry name" value="PASTA_dom"/>
</dbReference>
<comment type="similarity">
    <text evidence="3">Belongs to the transpeptidase family.</text>
</comment>
<dbReference type="InterPro" id="IPR001460">
    <property type="entry name" value="PCN-bd_Tpept"/>
</dbReference>
<dbReference type="PANTHER" id="PTHR30627">
    <property type="entry name" value="PEPTIDOGLYCAN D,D-TRANSPEPTIDASE"/>
    <property type="match status" value="1"/>
</dbReference>
<evidence type="ECO:0000256" key="6">
    <source>
        <dbReference type="ARBA" id="ARBA00034000"/>
    </source>
</evidence>
<dbReference type="Pfam" id="PF03717">
    <property type="entry name" value="PBP_dimer"/>
    <property type="match status" value="1"/>
</dbReference>
<comment type="subcellular location">
    <subcellularLocation>
        <location evidence="1">Membrane</location>
    </subcellularLocation>
</comment>
<feature type="region of interest" description="Disordered" evidence="7">
    <location>
        <begin position="683"/>
        <end position="720"/>
    </location>
</feature>
<feature type="domain" description="PASTA" evidence="9">
    <location>
        <begin position="646"/>
        <end position="702"/>
    </location>
</feature>
<dbReference type="PANTHER" id="PTHR30627:SF26">
    <property type="entry name" value="PENICILLIN-BINDING PROTEIN 2B"/>
    <property type="match status" value="1"/>
</dbReference>
<dbReference type="CDD" id="cd06575">
    <property type="entry name" value="PASTA_Pbp2x-like_2"/>
    <property type="match status" value="1"/>
</dbReference>
<evidence type="ECO:0000256" key="4">
    <source>
        <dbReference type="ARBA" id="ARBA00012448"/>
    </source>
</evidence>
<dbReference type="InterPro" id="IPR036138">
    <property type="entry name" value="PBP_dimer_sf"/>
</dbReference>
<evidence type="ECO:0000256" key="1">
    <source>
        <dbReference type="ARBA" id="ARBA00004370"/>
    </source>
</evidence>
<dbReference type="InterPro" id="IPR050515">
    <property type="entry name" value="Beta-lactam/transpept"/>
</dbReference>
<comment type="caution">
    <text evidence="10">The sequence shown here is derived from an EMBL/GenBank/DDBJ whole genome shotgun (WGS) entry which is preliminary data.</text>
</comment>
<dbReference type="Gene3D" id="3.30.70.2110">
    <property type="match status" value="1"/>
</dbReference>
<dbReference type="SUPFAM" id="SSF54184">
    <property type="entry name" value="Penicillin-binding protein 2x (pbp-2x), c-terminal domain"/>
    <property type="match status" value="2"/>
</dbReference>
<accession>A0ABM8Y5V1</accession>
<evidence type="ECO:0000256" key="7">
    <source>
        <dbReference type="SAM" id="MobiDB-lite"/>
    </source>
</evidence>
<evidence type="ECO:0000256" key="2">
    <source>
        <dbReference type="ARBA" id="ARBA00004752"/>
    </source>
</evidence>
<feature type="compositionally biased region" description="Basic and acidic residues" evidence="7">
    <location>
        <begin position="709"/>
        <end position="720"/>
    </location>
</feature>
<dbReference type="Gene3D" id="3.40.710.10">
    <property type="entry name" value="DD-peptidase/beta-lactamase superfamily"/>
    <property type="match status" value="1"/>
</dbReference>
<dbReference type="CDD" id="cd06576">
    <property type="entry name" value="PASTA_Pbp2x-like_1"/>
    <property type="match status" value="1"/>
</dbReference>
<dbReference type="Pfam" id="PF03793">
    <property type="entry name" value="PASTA"/>
    <property type="match status" value="2"/>
</dbReference>
<evidence type="ECO:0000256" key="8">
    <source>
        <dbReference type="SAM" id="Phobius"/>
    </source>
</evidence>
<name>A0ABM8Y5V1_9BACI</name>
<sequence length="720" mass="79604">MNTRKFHTNKGAGFFIKVFLLLFFLLLARFLYIEATKTVHGVDLEAIAQQKHNKSGVLEANRGTIYDQNGYVLAQDANSYKMVATLKGQNHIEDKEDAAEKLSKVLDVSKEEILKYLNKDLTQVEFGSIGRNLTKEKKDEIESLDIKGISFVTEKARVYPNGDFASYVLGYAKPNDEGIGEGQFGLEKSLDKYLRASNGSVTYTGDTKGVSLEEKKNDVKPPKNGDNVYLTIDQRIQSFLEDAMEEAEKHYDPSMLIGVVADPKTGEILAMSSRPSYDPNKRDIDYFLNDPIANAYEPGSTMKIFTLAAAINEGVYNGQEYYQSGTYKVGNSVIKDHNNGAGWGSITFDEGVERSSNVAFAILGNEKLGPDRFHQYIQKFHLDQKTGIDLPGEGENTILFDKQIQQVTTAFGQGSTVTPIQLVQAATAIANDGKMMKPYVIDQIVDPADNKVVVDHKPEVVEKPVTKETAEHVRQLLEQVVTSPKGTGTAYKLDNYSVGGKTGTAQIPDGKGGYMTGRENYIFSFLGMAPIDDPQLVIYLAVKQPKLKDTEYGAQPLAEMFKSVTENSLEYLKIKPNEIKDVNKQTKEQQAAVPDVTGKTMGEAKEILEKAKFRPVVLGEGKVKQQVPKANEKTLPGDRVFLVGDQPKMPNINGWALRDVMNLAEVLNLDLKLSGTGYVTEQSVAEGTPLKERTPLEVKLVPPLEPQQEAEKEPSKKEGT</sequence>
<feature type="transmembrane region" description="Helical" evidence="8">
    <location>
        <begin position="12"/>
        <end position="32"/>
    </location>
</feature>
<protein>
    <recommendedName>
        <fullName evidence="4">serine-type D-Ala-D-Ala carboxypeptidase</fullName>
        <ecNumber evidence="4">3.4.16.4</ecNumber>
    </recommendedName>
</protein>
<dbReference type="Gene3D" id="2.20.70.70">
    <property type="match status" value="1"/>
</dbReference>
<keyword evidence="8" id="KW-0812">Transmembrane</keyword>
<keyword evidence="5 8" id="KW-0472">Membrane</keyword>
<dbReference type="PROSITE" id="PS51178">
    <property type="entry name" value="PASTA"/>
    <property type="match status" value="2"/>
</dbReference>
<dbReference type="Proteomes" id="UP000789423">
    <property type="component" value="Unassembled WGS sequence"/>
</dbReference>
<proteinExistence type="inferred from homology"/>
<dbReference type="Pfam" id="PF00905">
    <property type="entry name" value="Transpeptidase"/>
    <property type="match status" value="1"/>
</dbReference>
<evidence type="ECO:0000313" key="10">
    <source>
        <dbReference type="EMBL" id="CAG9611076.1"/>
    </source>
</evidence>
<dbReference type="InterPro" id="IPR012338">
    <property type="entry name" value="Beta-lactam/transpept-like"/>
</dbReference>
<dbReference type="EC" id="3.4.16.4" evidence="4"/>
<dbReference type="RefSeq" id="WP_230573410.1">
    <property type="nucleotide sequence ID" value="NZ_CAKJTI010000001.1"/>
</dbReference>
<keyword evidence="8" id="KW-1133">Transmembrane helix</keyword>
<dbReference type="SMART" id="SM00740">
    <property type="entry name" value="PASTA"/>
    <property type="match status" value="2"/>
</dbReference>
<gene>
    <name evidence="10" type="primary">pbpB</name>
    <name evidence="10" type="ORF">BACCIP111899_00248</name>
</gene>
<evidence type="ECO:0000256" key="3">
    <source>
        <dbReference type="ARBA" id="ARBA00007171"/>
    </source>
</evidence>
<feature type="domain" description="PASTA" evidence="9">
    <location>
        <begin position="587"/>
        <end position="645"/>
    </location>
</feature>
<evidence type="ECO:0000313" key="11">
    <source>
        <dbReference type="Proteomes" id="UP000789423"/>
    </source>
</evidence>
<organism evidence="10 11">
    <name type="scientific">Bacillus rhizoplanae</name>
    <dbReference type="NCBI Taxonomy" id="2880966"/>
    <lineage>
        <taxon>Bacteria</taxon>
        <taxon>Bacillati</taxon>
        <taxon>Bacillota</taxon>
        <taxon>Bacilli</taxon>
        <taxon>Bacillales</taxon>
        <taxon>Bacillaceae</taxon>
        <taxon>Bacillus</taxon>
    </lineage>
</organism>
<keyword evidence="11" id="KW-1185">Reference proteome</keyword>
<reference evidence="10 11" key="1">
    <citation type="submission" date="2021-10" db="EMBL/GenBank/DDBJ databases">
        <authorList>
            <person name="Criscuolo A."/>
        </authorList>
    </citation>
    <scope>NUCLEOTIDE SEQUENCE [LARGE SCALE GENOMIC DNA]</scope>
    <source>
        <strain evidence="11">CIP 111899</strain>
    </source>
</reference>
<evidence type="ECO:0000259" key="9">
    <source>
        <dbReference type="PROSITE" id="PS51178"/>
    </source>
</evidence>
<dbReference type="InterPro" id="IPR005311">
    <property type="entry name" value="PBP_dimer"/>
</dbReference>
<comment type="pathway">
    <text evidence="2">Cell wall biogenesis; peptidoglycan biosynthesis.</text>
</comment>